<organism evidence="3 4">
    <name type="scientific">Geodermatophilus maliterrae</name>
    <dbReference type="NCBI Taxonomy" id="3162531"/>
    <lineage>
        <taxon>Bacteria</taxon>
        <taxon>Bacillati</taxon>
        <taxon>Actinomycetota</taxon>
        <taxon>Actinomycetes</taxon>
        <taxon>Geodermatophilales</taxon>
        <taxon>Geodermatophilaceae</taxon>
        <taxon>Geodermatophilus</taxon>
    </lineage>
</organism>
<evidence type="ECO:0000313" key="4">
    <source>
        <dbReference type="Proteomes" id="UP001560045"/>
    </source>
</evidence>
<dbReference type="InterPro" id="IPR037523">
    <property type="entry name" value="VOC_core"/>
</dbReference>
<dbReference type="EMBL" id="JBFNXQ010000064">
    <property type="protein sequence ID" value="MEX5720254.1"/>
    <property type="molecule type" value="Genomic_DNA"/>
</dbReference>
<dbReference type="CDD" id="cd06587">
    <property type="entry name" value="VOC"/>
    <property type="match status" value="1"/>
</dbReference>
<accession>A0ABV3XI41</accession>
<gene>
    <name evidence="3" type="ORF">ABQ292_17980</name>
</gene>
<dbReference type="PROSITE" id="PS51819">
    <property type="entry name" value="VOC"/>
    <property type="match status" value="1"/>
</dbReference>
<feature type="domain" description="VOC" evidence="2">
    <location>
        <begin position="30"/>
        <end position="150"/>
    </location>
</feature>
<dbReference type="InterPro" id="IPR004360">
    <property type="entry name" value="Glyas_Fos-R_dOase_dom"/>
</dbReference>
<proteinExistence type="predicted"/>
<feature type="compositionally biased region" description="Low complexity" evidence="1">
    <location>
        <begin position="1"/>
        <end position="13"/>
    </location>
</feature>
<dbReference type="Gene3D" id="3.10.180.10">
    <property type="entry name" value="2,3-Dihydroxybiphenyl 1,2-Dioxygenase, domain 1"/>
    <property type="match status" value="1"/>
</dbReference>
<dbReference type="Proteomes" id="UP001560045">
    <property type="component" value="Unassembled WGS sequence"/>
</dbReference>
<protein>
    <submittedName>
        <fullName evidence="3">VOC family protein</fullName>
    </submittedName>
</protein>
<evidence type="ECO:0000256" key="1">
    <source>
        <dbReference type="SAM" id="MobiDB-lite"/>
    </source>
</evidence>
<dbReference type="InterPro" id="IPR029068">
    <property type="entry name" value="Glyas_Bleomycin-R_OHBP_Dase"/>
</dbReference>
<dbReference type="RefSeq" id="WP_369208899.1">
    <property type="nucleotide sequence ID" value="NZ_JBFNXQ010000064.1"/>
</dbReference>
<dbReference type="Pfam" id="PF00903">
    <property type="entry name" value="Glyoxalase"/>
    <property type="match status" value="1"/>
</dbReference>
<sequence length="183" mass="19485">MTTLDTVTTLDRTAPTGRTTPDDRPKDVTGIVVVAVPVSDLARSAAWYRDLLGLAYVREFGDEQRVTGCALADWSAHYVIALRLRSTTAGRADLRGEHPVIVEAVDAAAAGRVRARADALGIAWTSGRHADGTWTEFLDPDGIALRVVHDAAGPQTFLGVRATAAGDPELYTEPRLALAAARP</sequence>
<comment type="caution">
    <text evidence="3">The sequence shown here is derived from an EMBL/GenBank/DDBJ whole genome shotgun (WGS) entry which is preliminary data.</text>
</comment>
<keyword evidence="4" id="KW-1185">Reference proteome</keyword>
<feature type="region of interest" description="Disordered" evidence="1">
    <location>
        <begin position="1"/>
        <end position="26"/>
    </location>
</feature>
<reference evidence="3 4" key="1">
    <citation type="submission" date="2024-06" db="EMBL/GenBank/DDBJ databases">
        <title>Draft genome sequence of Geodermatophilus badlandi, a novel member of the Geodermatophilaceae isolated from badland sedimentary rocks in the Red desert, Wyoming, USA.</title>
        <authorList>
            <person name="Ben Tekaya S."/>
            <person name="Nouioui I."/>
            <person name="Flores G.M."/>
            <person name="Shaal M.N."/>
            <person name="Bredoire F."/>
            <person name="Basile F."/>
            <person name="Van Diepen L."/>
            <person name="Ward N.L."/>
        </authorList>
    </citation>
    <scope>NUCLEOTIDE SEQUENCE [LARGE SCALE GENOMIC DNA]</scope>
    <source>
        <strain evidence="3 4">WL48A</strain>
    </source>
</reference>
<evidence type="ECO:0000259" key="2">
    <source>
        <dbReference type="PROSITE" id="PS51819"/>
    </source>
</evidence>
<name>A0ABV3XI41_9ACTN</name>
<evidence type="ECO:0000313" key="3">
    <source>
        <dbReference type="EMBL" id="MEX5720254.1"/>
    </source>
</evidence>
<dbReference type="SUPFAM" id="SSF54593">
    <property type="entry name" value="Glyoxalase/Bleomycin resistance protein/Dihydroxybiphenyl dioxygenase"/>
    <property type="match status" value="1"/>
</dbReference>